<dbReference type="GO" id="GO:0000166">
    <property type="term" value="F:nucleotide binding"/>
    <property type="evidence" value="ECO:0007669"/>
    <property type="project" value="UniProtKB-KW"/>
</dbReference>
<evidence type="ECO:0000259" key="16">
    <source>
        <dbReference type="Pfam" id="PF00156"/>
    </source>
</evidence>
<evidence type="ECO:0000256" key="7">
    <source>
        <dbReference type="ARBA" id="ARBA00022676"/>
    </source>
</evidence>
<accession>D2QYA3</accession>
<keyword evidence="11 15" id="KW-0547">Nucleotide-binding</keyword>
<dbReference type="GO" id="GO:0005829">
    <property type="term" value="C:cytosol"/>
    <property type="evidence" value="ECO:0007669"/>
    <property type="project" value="TreeGrafter"/>
</dbReference>
<name>D2QYA3_PIRSD</name>
<dbReference type="EMBL" id="CP001848">
    <property type="protein sequence ID" value="ADB16317.1"/>
    <property type="molecule type" value="Genomic_DNA"/>
</dbReference>
<comment type="catalytic activity">
    <reaction evidence="13">
        <text>GMP + diphosphate = guanine + 5-phospho-alpha-D-ribose 1-diphosphate</text>
        <dbReference type="Rhea" id="RHEA:25424"/>
        <dbReference type="ChEBI" id="CHEBI:16235"/>
        <dbReference type="ChEBI" id="CHEBI:33019"/>
        <dbReference type="ChEBI" id="CHEBI:58017"/>
        <dbReference type="ChEBI" id="CHEBI:58115"/>
        <dbReference type="EC" id="2.4.2.8"/>
    </reaction>
    <physiologicalReaction direction="right-to-left" evidence="13">
        <dbReference type="Rhea" id="RHEA:25426"/>
    </physiologicalReaction>
</comment>
<dbReference type="GO" id="GO:0046100">
    <property type="term" value="P:hypoxanthine metabolic process"/>
    <property type="evidence" value="ECO:0007669"/>
    <property type="project" value="TreeGrafter"/>
</dbReference>
<dbReference type="GO" id="GO:0006166">
    <property type="term" value="P:purine ribonucleoside salvage"/>
    <property type="evidence" value="ECO:0007669"/>
    <property type="project" value="UniProtKB-KW"/>
</dbReference>
<evidence type="ECO:0000256" key="13">
    <source>
        <dbReference type="ARBA" id="ARBA00048811"/>
    </source>
</evidence>
<dbReference type="GO" id="GO:0004422">
    <property type="term" value="F:hypoxanthine phosphoribosyltransferase activity"/>
    <property type="evidence" value="ECO:0007669"/>
    <property type="project" value="InterPro"/>
</dbReference>
<evidence type="ECO:0000256" key="1">
    <source>
        <dbReference type="ARBA" id="ARBA00001946"/>
    </source>
</evidence>
<proteinExistence type="inferred from homology"/>
<evidence type="ECO:0000256" key="5">
    <source>
        <dbReference type="ARBA" id="ARBA00011895"/>
    </source>
</evidence>
<dbReference type="InterPro" id="IPR050408">
    <property type="entry name" value="HGPRT"/>
</dbReference>
<keyword evidence="18" id="KW-1185">Reference proteome</keyword>
<dbReference type="SUPFAM" id="SSF53271">
    <property type="entry name" value="PRTase-like"/>
    <property type="match status" value="1"/>
</dbReference>
<dbReference type="eggNOG" id="COG0634">
    <property type="taxonomic scope" value="Bacteria"/>
</dbReference>
<evidence type="ECO:0000256" key="11">
    <source>
        <dbReference type="ARBA" id="ARBA00022741"/>
    </source>
</evidence>
<sequence length="175" mass="19459">MKILVSEAEIQASVEQLAQTIREREQGRPLTVIAIMTGSIVFLADLIRKLDMPLRVGVVQTSSYVGTTRGKLRINSEMMPDIAGRDVLLIDDIFDTGHTLFEVIGMLDEFGPKSIRSAVLLKKKGRQEVKLEPDYVGFEIPDEFVVGYGLDYNDAYRNLPFLASLEPADIEGTTP</sequence>
<evidence type="ECO:0000256" key="2">
    <source>
        <dbReference type="ARBA" id="ARBA00004496"/>
    </source>
</evidence>
<dbReference type="STRING" id="530564.Psta_1642"/>
<evidence type="ECO:0000256" key="9">
    <source>
        <dbReference type="ARBA" id="ARBA00022723"/>
    </source>
</evidence>
<dbReference type="OrthoDB" id="9802824at2"/>
<gene>
    <name evidence="17" type="ordered locus">Psta_1642</name>
</gene>
<dbReference type="EC" id="2.4.2.8" evidence="5 15"/>
<keyword evidence="12 15" id="KW-0460">Magnesium</keyword>
<dbReference type="CDD" id="cd06223">
    <property type="entry name" value="PRTases_typeI"/>
    <property type="match status" value="1"/>
</dbReference>
<evidence type="ECO:0000256" key="14">
    <source>
        <dbReference type="ARBA" id="ARBA00049402"/>
    </source>
</evidence>
<evidence type="ECO:0000313" key="18">
    <source>
        <dbReference type="Proteomes" id="UP000001887"/>
    </source>
</evidence>
<dbReference type="InterPro" id="IPR029057">
    <property type="entry name" value="PRTase-like"/>
</dbReference>
<dbReference type="PANTHER" id="PTHR43340">
    <property type="entry name" value="HYPOXANTHINE-GUANINE PHOSPHORIBOSYLTRANSFERASE"/>
    <property type="match status" value="1"/>
</dbReference>
<dbReference type="UniPathway" id="UPA00591">
    <property type="reaction ID" value="UER00648"/>
</dbReference>
<dbReference type="InterPro" id="IPR000836">
    <property type="entry name" value="PRTase_dom"/>
</dbReference>
<keyword evidence="8 15" id="KW-0808">Transferase</keyword>
<evidence type="ECO:0000256" key="12">
    <source>
        <dbReference type="ARBA" id="ARBA00022842"/>
    </source>
</evidence>
<keyword evidence="6 15" id="KW-0963">Cytoplasm</keyword>
<evidence type="ECO:0000256" key="4">
    <source>
        <dbReference type="ARBA" id="ARBA00008391"/>
    </source>
</evidence>
<evidence type="ECO:0000256" key="15">
    <source>
        <dbReference type="RuleBase" id="RU364099"/>
    </source>
</evidence>
<comment type="cofactor">
    <cofactor evidence="1 15">
        <name>Mg(2+)</name>
        <dbReference type="ChEBI" id="CHEBI:18420"/>
    </cofactor>
</comment>
<evidence type="ECO:0000256" key="6">
    <source>
        <dbReference type="ARBA" id="ARBA00022490"/>
    </source>
</evidence>
<dbReference type="GO" id="GO:0006178">
    <property type="term" value="P:guanine salvage"/>
    <property type="evidence" value="ECO:0007669"/>
    <property type="project" value="TreeGrafter"/>
</dbReference>
<dbReference type="HOGENOM" id="CLU_073615_0_0_0"/>
<evidence type="ECO:0000256" key="10">
    <source>
        <dbReference type="ARBA" id="ARBA00022726"/>
    </source>
</evidence>
<dbReference type="KEGG" id="psl:Psta_1642"/>
<reference evidence="17 18" key="1">
    <citation type="journal article" date="2009" name="Stand. Genomic Sci.">
        <title>Complete genome sequence of Pirellula staleyi type strain (ATCC 27377).</title>
        <authorList>
            <person name="Clum A."/>
            <person name="Tindall B.J."/>
            <person name="Sikorski J."/>
            <person name="Ivanova N."/>
            <person name="Mavrommatis K."/>
            <person name="Lucas S."/>
            <person name="Glavina del Rio T."/>
            <person name="Nolan M."/>
            <person name="Chen F."/>
            <person name="Tice H."/>
            <person name="Pitluck S."/>
            <person name="Cheng J.F."/>
            <person name="Chertkov O."/>
            <person name="Brettin T."/>
            <person name="Han C."/>
            <person name="Detter J.C."/>
            <person name="Kuske C."/>
            <person name="Bruce D."/>
            <person name="Goodwin L."/>
            <person name="Ovchinikova G."/>
            <person name="Pati A."/>
            <person name="Mikhailova N."/>
            <person name="Chen A."/>
            <person name="Palaniappan K."/>
            <person name="Land M."/>
            <person name="Hauser L."/>
            <person name="Chang Y.J."/>
            <person name="Jeffries C.D."/>
            <person name="Chain P."/>
            <person name="Rohde M."/>
            <person name="Goker M."/>
            <person name="Bristow J."/>
            <person name="Eisen J.A."/>
            <person name="Markowitz V."/>
            <person name="Hugenholtz P."/>
            <person name="Kyrpides N.C."/>
            <person name="Klenk H.P."/>
            <person name="Lapidus A."/>
        </authorList>
    </citation>
    <scope>NUCLEOTIDE SEQUENCE [LARGE SCALE GENOMIC DNA]</scope>
    <source>
        <strain evidence="18">ATCC 27377 / DSM 6068 / ICPB 4128</strain>
    </source>
</reference>
<dbReference type="PANTHER" id="PTHR43340:SF1">
    <property type="entry name" value="HYPOXANTHINE PHOSPHORIBOSYLTRANSFERASE"/>
    <property type="match status" value="1"/>
</dbReference>
<dbReference type="GO" id="GO:0032263">
    <property type="term" value="P:GMP salvage"/>
    <property type="evidence" value="ECO:0007669"/>
    <property type="project" value="TreeGrafter"/>
</dbReference>
<dbReference type="GO" id="GO:0032264">
    <property type="term" value="P:IMP salvage"/>
    <property type="evidence" value="ECO:0007669"/>
    <property type="project" value="UniProtKB-UniPathway"/>
</dbReference>
<protein>
    <recommendedName>
        <fullName evidence="5 15">Hypoxanthine phosphoribosyltransferase</fullName>
        <ecNumber evidence="5 15">2.4.2.8</ecNumber>
    </recommendedName>
</protein>
<keyword evidence="7 15" id="KW-0328">Glycosyltransferase</keyword>
<comment type="catalytic activity">
    <reaction evidence="14">
        <text>IMP + diphosphate = hypoxanthine + 5-phospho-alpha-D-ribose 1-diphosphate</text>
        <dbReference type="Rhea" id="RHEA:17973"/>
        <dbReference type="ChEBI" id="CHEBI:17368"/>
        <dbReference type="ChEBI" id="CHEBI:33019"/>
        <dbReference type="ChEBI" id="CHEBI:58017"/>
        <dbReference type="ChEBI" id="CHEBI:58053"/>
        <dbReference type="EC" id="2.4.2.8"/>
    </reaction>
    <physiologicalReaction direction="right-to-left" evidence="14">
        <dbReference type="Rhea" id="RHEA:17975"/>
    </physiologicalReaction>
</comment>
<dbReference type="GO" id="GO:0000287">
    <property type="term" value="F:magnesium ion binding"/>
    <property type="evidence" value="ECO:0007669"/>
    <property type="project" value="TreeGrafter"/>
</dbReference>
<dbReference type="GO" id="GO:0052657">
    <property type="term" value="F:guanine phosphoribosyltransferase activity"/>
    <property type="evidence" value="ECO:0007669"/>
    <property type="project" value="RHEA"/>
</dbReference>
<evidence type="ECO:0000313" key="17">
    <source>
        <dbReference type="EMBL" id="ADB16317.1"/>
    </source>
</evidence>
<evidence type="ECO:0000256" key="3">
    <source>
        <dbReference type="ARBA" id="ARBA00004669"/>
    </source>
</evidence>
<feature type="domain" description="Phosphoribosyltransferase" evidence="16">
    <location>
        <begin position="10"/>
        <end position="152"/>
    </location>
</feature>
<dbReference type="Gene3D" id="3.40.50.2020">
    <property type="match status" value="1"/>
</dbReference>
<keyword evidence="10 15" id="KW-0660">Purine salvage</keyword>
<dbReference type="InterPro" id="IPR005904">
    <property type="entry name" value="Hxn_phspho_trans"/>
</dbReference>
<dbReference type="Pfam" id="PF00156">
    <property type="entry name" value="Pribosyltran"/>
    <property type="match status" value="1"/>
</dbReference>
<dbReference type="NCBIfam" id="TIGR01203">
    <property type="entry name" value="HGPRTase"/>
    <property type="match status" value="1"/>
</dbReference>
<organism evidence="17 18">
    <name type="scientific">Pirellula staleyi (strain ATCC 27377 / DSM 6068 / ICPB 4128)</name>
    <name type="common">Pirella staleyi</name>
    <dbReference type="NCBI Taxonomy" id="530564"/>
    <lineage>
        <taxon>Bacteria</taxon>
        <taxon>Pseudomonadati</taxon>
        <taxon>Planctomycetota</taxon>
        <taxon>Planctomycetia</taxon>
        <taxon>Pirellulales</taxon>
        <taxon>Pirellulaceae</taxon>
        <taxon>Pirellula</taxon>
    </lineage>
</organism>
<comment type="pathway">
    <text evidence="3 15">Purine metabolism; IMP biosynthesis via salvage pathway; IMP from hypoxanthine: step 1/1.</text>
</comment>
<dbReference type="AlphaFoldDB" id="D2QYA3"/>
<evidence type="ECO:0000256" key="8">
    <source>
        <dbReference type="ARBA" id="ARBA00022679"/>
    </source>
</evidence>
<comment type="subcellular location">
    <subcellularLocation>
        <location evidence="2 15">Cytoplasm</location>
    </subcellularLocation>
</comment>
<keyword evidence="9 15" id="KW-0479">Metal-binding</keyword>
<dbReference type="Proteomes" id="UP000001887">
    <property type="component" value="Chromosome"/>
</dbReference>
<comment type="similarity">
    <text evidence="4 15">Belongs to the purine/pyrimidine phosphoribosyltransferase family.</text>
</comment>